<dbReference type="InterPro" id="IPR006162">
    <property type="entry name" value="Ppantetheine_attach_site"/>
</dbReference>
<dbReference type="SUPFAM" id="SSF51735">
    <property type="entry name" value="NAD(P)-binding Rossmann-fold domains"/>
    <property type="match status" value="2"/>
</dbReference>
<dbReference type="Pfam" id="PF02801">
    <property type="entry name" value="Ketoacyl-synt_C"/>
    <property type="match status" value="1"/>
</dbReference>
<dbReference type="SMART" id="SM00826">
    <property type="entry name" value="PKS_DH"/>
    <property type="match status" value="1"/>
</dbReference>
<dbReference type="InterPro" id="IPR023213">
    <property type="entry name" value="CAT-like_dom_sf"/>
</dbReference>
<dbReference type="Gene3D" id="3.30.300.30">
    <property type="match status" value="1"/>
</dbReference>
<dbReference type="InterPro" id="IPR029058">
    <property type="entry name" value="AB_hydrolase_fold"/>
</dbReference>
<dbReference type="SUPFAM" id="SSF53474">
    <property type="entry name" value="alpha/beta-Hydrolases"/>
    <property type="match status" value="1"/>
</dbReference>
<feature type="region of interest" description="N-terminal hotdog fold" evidence="9">
    <location>
        <begin position="899"/>
        <end position="1019"/>
    </location>
</feature>
<dbReference type="InterPro" id="IPR045851">
    <property type="entry name" value="AMP-bd_C_sf"/>
</dbReference>
<feature type="domain" description="Ketosynthase family 3 (KS3)" evidence="11">
    <location>
        <begin position="4"/>
        <end position="431"/>
    </location>
</feature>
<dbReference type="Gene3D" id="1.10.287.490">
    <property type="entry name" value="Helix hairpin bin"/>
    <property type="match status" value="1"/>
</dbReference>
<keyword evidence="13" id="KW-0012">Acyltransferase</keyword>
<evidence type="ECO:0000259" key="11">
    <source>
        <dbReference type="PROSITE" id="PS52004"/>
    </source>
</evidence>
<dbReference type="Gene3D" id="3.40.50.980">
    <property type="match status" value="2"/>
</dbReference>
<dbReference type="SUPFAM" id="SSF56801">
    <property type="entry name" value="Acetyl-CoA synthetase-like"/>
    <property type="match status" value="1"/>
</dbReference>
<dbReference type="GO" id="GO:0031177">
    <property type="term" value="F:phosphopantetheine binding"/>
    <property type="evidence" value="ECO:0007669"/>
    <property type="project" value="InterPro"/>
</dbReference>
<evidence type="ECO:0000256" key="2">
    <source>
        <dbReference type="ARBA" id="ARBA00006484"/>
    </source>
</evidence>
<evidence type="ECO:0000256" key="7">
    <source>
        <dbReference type="ARBA" id="ARBA00029443"/>
    </source>
</evidence>
<dbReference type="InterPro" id="IPR014031">
    <property type="entry name" value="Ketoacyl_synth_C"/>
</dbReference>
<dbReference type="InterPro" id="IPR057326">
    <property type="entry name" value="KR_dom"/>
</dbReference>
<dbReference type="CDD" id="cd19531">
    <property type="entry name" value="LCL_NRPS-like"/>
    <property type="match status" value="1"/>
</dbReference>
<dbReference type="InterPro" id="IPR014030">
    <property type="entry name" value="Ketoacyl_synth_N"/>
</dbReference>
<gene>
    <name evidence="13" type="ORF">YC6258_03213</name>
</gene>
<evidence type="ECO:0000256" key="9">
    <source>
        <dbReference type="PROSITE-ProRule" id="PRU01363"/>
    </source>
</evidence>
<dbReference type="InterPro" id="IPR000873">
    <property type="entry name" value="AMP-dep_synth/lig_dom"/>
</dbReference>
<dbReference type="FunFam" id="3.40.50.980:FF:000001">
    <property type="entry name" value="Non-ribosomal peptide synthetase"/>
    <property type="match status" value="1"/>
</dbReference>
<dbReference type="InterPro" id="IPR016036">
    <property type="entry name" value="Malonyl_transacylase_ACP-bd"/>
</dbReference>
<name>A0A0C5VY19_9GAMM</name>
<dbReference type="InterPro" id="IPR016039">
    <property type="entry name" value="Thiolase-like"/>
</dbReference>
<dbReference type="FunFam" id="3.40.47.10:FF:000019">
    <property type="entry name" value="Polyketide synthase type I"/>
    <property type="match status" value="1"/>
</dbReference>
<dbReference type="Pfam" id="PF00109">
    <property type="entry name" value="ketoacyl-synt"/>
    <property type="match status" value="1"/>
</dbReference>
<evidence type="ECO:0000256" key="8">
    <source>
        <dbReference type="ARBA" id="ARBA00054155"/>
    </source>
</evidence>
<dbReference type="InterPro" id="IPR049900">
    <property type="entry name" value="PKS_mFAS_DH"/>
</dbReference>
<dbReference type="InterPro" id="IPR036291">
    <property type="entry name" value="NAD(P)-bd_dom_sf"/>
</dbReference>
<dbReference type="InterPro" id="IPR016035">
    <property type="entry name" value="Acyl_Trfase/lysoPLipase"/>
</dbReference>
<feature type="domain" description="PKS/mFAS DH" evidence="12">
    <location>
        <begin position="899"/>
        <end position="1182"/>
    </location>
</feature>
<dbReference type="GO" id="GO:0044550">
    <property type="term" value="P:secondary metabolite biosynthetic process"/>
    <property type="evidence" value="ECO:0007669"/>
    <property type="project" value="UniProtKB-ARBA"/>
</dbReference>
<dbReference type="InterPro" id="IPR036736">
    <property type="entry name" value="ACP-like_sf"/>
</dbReference>
<dbReference type="Pfam" id="PF14765">
    <property type="entry name" value="PS-DH"/>
    <property type="match status" value="1"/>
</dbReference>
<dbReference type="SMART" id="SM00825">
    <property type="entry name" value="PKS_KS"/>
    <property type="match status" value="1"/>
</dbReference>
<evidence type="ECO:0000259" key="10">
    <source>
        <dbReference type="PROSITE" id="PS50075"/>
    </source>
</evidence>
<dbReference type="CDD" id="cd00833">
    <property type="entry name" value="PKS"/>
    <property type="match status" value="1"/>
</dbReference>
<dbReference type="InterPro" id="IPR020841">
    <property type="entry name" value="PKS_Beta-ketoAc_synthase_dom"/>
</dbReference>
<dbReference type="InterPro" id="IPR032821">
    <property type="entry name" value="PKS_assoc"/>
</dbReference>
<dbReference type="Pfam" id="PF00698">
    <property type="entry name" value="Acyl_transf_1"/>
    <property type="match status" value="1"/>
</dbReference>
<dbReference type="GO" id="GO:0004314">
    <property type="term" value="F:[acyl-carrier-protein] S-malonyltransferase activity"/>
    <property type="evidence" value="ECO:0007669"/>
    <property type="project" value="UniProtKB-EC"/>
</dbReference>
<organism evidence="13 14">
    <name type="scientific">Gynuella sunshinyii YC6258</name>
    <dbReference type="NCBI Taxonomy" id="1445510"/>
    <lineage>
        <taxon>Bacteria</taxon>
        <taxon>Pseudomonadati</taxon>
        <taxon>Pseudomonadota</taxon>
        <taxon>Gammaproteobacteria</taxon>
        <taxon>Oceanospirillales</taxon>
        <taxon>Saccharospirillaceae</taxon>
        <taxon>Gynuella</taxon>
    </lineage>
</organism>
<dbReference type="KEGG" id="gsn:YC6258_03213"/>
<feature type="domain" description="Carrier" evidence="10">
    <location>
        <begin position="1738"/>
        <end position="1815"/>
    </location>
</feature>
<comment type="cofactor">
    <cofactor evidence="1">
        <name>pantetheine 4'-phosphate</name>
        <dbReference type="ChEBI" id="CHEBI:47942"/>
    </cofactor>
</comment>
<feature type="domain" description="Carrier" evidence="10">
    <location>
        <begin position="2819"/>
        <end position="2894"/>
    </location>
</feature>
<dbReference type="EMBL" id="CP007142">
    <property type="protein sequence ID" value="AJQ95249.1"/>
    <property type="molecule type" value="Genomic_DNA"/>
</dbReference>
<dbReference type="Pfam" id="PF00975">
    <property type="entry name" value="Thioesterase"/>
    <property type="match status" value="1"/>
</dbReference>
<protein>
    <submittedName>
        <fullName evidence="13">Polyketide synthase modules-related protein</fullName>
        <ecNumber evidence="13">2.3.1.39</ecNumber>
    </submittedName>
</protein>
<evidence type="ECO:0000256" key="3">
    <source>
        <dbReference type="ARBA" id="ARBA00022450"/>
    </source>
</evidence>
<dbReference type="Gene3D" id="3.10.129.110">
    <property type="entry name" value="Polyketide synthase dehydratase"/>
    <property type="match status" value="1"/>
</dbReference>
<evidence type="ECO:0000256" key="6">
    <source>
        <dbReference type="ARBA" id="ARBA00022737"/>
    </source>
</evidence>
<feature type="active site" description="Proton acceptor; for dehydratase activity" evidence="9">
    <location>
        <position position="928"/>
    </location>
</feature>
<dbReference type="PANTHER" id="PTHR43775:SF37">
    <property type="entry name" value="SI:DKEY-61P9.11"/>
    <property type="match status" value="1"/>
</dbReference>
<dbReference type="Pfam" id="PF21089">
    <property type="entry name" value="PKS_DH_N"/>
    <property type="match status" value="1"/>
</dbReference>
<feature type="active site" description="Proton donor; for dehydratase activity" evidence="9">
    <location>
        <position position="1096"/>
    </location>
</feature>
<keyword evidence="3" id="KW-0596">Phosphopantetheine</keyword>
<dbReference type="SMART" id="SM00823">
    <property type="entry name" value="PKS_PP"/>
    <property type="match status" value="2"/>
</dbReference>
<dbReference type="PROSITE" id="PS00012">
    <property type="entry name" value="PHOSPHOPANTETHEINE"/>
    <property type="match status" value="1"/>
</dbReference>
<dbReference type="InterPro" id="IPR049552">
    <property type="entry name" value="PKS_DH_N"/>
</dbReference>
<dbReference type="FunFam" id="3.40.366.10:FF:000002">
    <property type="entry name" value="Probable polyketide synthase 2"/>
    <property type="match status" value="1"/>
</dbReference>
<dbReference type="SMART" id="SM00824">
    <property type="entry name" value="PKS_TE"/>
    <property type="match status" value="1"/>
</dbReference>
<comment type="function">
    <text evidence="8">Involved in production of the polyketide antibiotic thailandamide.</text>
</comment>
<dbReference type="Gene3D" id="3.40.47.10">
    <property type="match status" value="1"/>
</dbReference>
<accession>A0A0C5VY19</accession>
<dbReference type="SUPFAM" id="SSF53901">
    <property type="entry name" value="Thiolase-like"/>
    <property type="match status" value="1"/>
</dbReference>
<dbReference type="EC" id="2.3.1.39" evidence="13"/>
<dbReference type="InterPro" id="IPR020802">
    <property type="entry name" value="TesA-like"/>
</dbReference>
<keyword evidence="6" id="KW-0677">Repeat</keyword>
<comment type="similarity">
    <text evidence="2">Belongs to the short-chain dehydrogenases/reductases (SDR) family.</text>
</comment>
<evidence type="ECO:0000259" key="12">
    <source>
        <dbReference type="PROSITE" id="PS52019"/>
    </source>
</evidence>
<dbReference type="SUPFAM" id="SSF55048">
    <property type="entry name" value="Probable ACP-binding domain of malonyl-CoA ACP transacylase"/>
    <property type="match status" value="1"/>
</dbReference>
<dbReference type="InterPro" id="IPR009081">
    <property type="entry name" value="PP-bd_ACP"/>
</dbReference>
<keyword evidence="5 13" id="KW-0808">Transferase</keyword>
<dbReference type="Gene3D" id="1.10.1200.10">
    <property type="entry name" value="ACP-like"/>
    <property type="match status" value="2"/>
</dbReference>
<dbReference type="Gene3D" id="3.40.50.1820">
    <property type="entry name" value="alpha/beta hydrolase"/>
    <property type="match status" value="1"/>
</dbReference>
<evidence type="ECO:0000313" key="14">
    <source>
        <dbReference type="Proteomes" id="UP000032266"/>
    </source>
</evidence>
<dbReference type="InterPro" id="IPR020845">
    <property type="entry name" value="AMP-binding_CS"/>
</dbReference>
<dbReference type="InterPro" id="IPR025110">
    <property type="entry name" value="AMP-bd_C"/>
</dbReference>
<dbReference type="PANTHER" id="PTHR43775">
    <property type="entry name" value="FATTY ACID SYNTHASE"/>
    <property type="match status" value="1"/>
</dbReference>
<dbReference type="InterPro" id="IPR050091">
    <property type="entry name" value="PKS_NRPS_Biosynth_Enz"/>
</dbReference>
<dbReference type="NCBIfam" id="TIGR01733">
    <property type="entry name" value="AA-adenyl-dom"/>
    <property type="match status" value="1"/>
</dbReference>
<dbReference type="Pfam" id="PF08659">
    <property type="entry name" value="KR"/>
    <property type="match status" value="1"/>
</dbReference>
<dbReference type="PROSITE" id="PS52019">
    <property type="entry name" value="PKS_MFAS_DH"/>
    <property type="match status" value="1"/>
</dbReference>
<reference evidence="13 14" key="1">
    <citation type="submission" date="2014-01" db="EMBL/GenBank/DDBJ databases">
        <title>Full genme sequencing of cellulolytic bacterium Gynuella sunshinyii YC6258T gen. nov., sp. nov.</title>
        <authorList>
            <person name="Khan H."/>
            <person name="Chung E.J."/>
            <person name="Chung Y.R."/>
        </authorList>
    </citation>
    <scope>NUCLEOTIDE SEQUENCE [LARGE SCALE GENOMIC DNA]</scope>
    <source>
        <strain evidence="13 14">YC6258</strain>
    </source>
</reference>
<dbReference type="Pfam" id="PF13193">
    <property type="entry name" value="AMP-binding_C"/>
    <property type="match status" value="1"/>
</dbReference>
<dbReference type="InterPro" id="IPR013968">
    <property type="entry name" value="PKS_KR"/>
</dbReference>
<dbReference type="Proteomes" id="UP000032266">
    <property type="component" value="Chromosome"/>
</dbReference>
<dbReference type="SMART" id="SM00822">
    <property type="entry name" value="PKS_KR"/>
    <property type="match status" value="1"/>
</dbReference>
<dbReference type="Gene3D" id="3.30.559.10">
    <property type="entry name" value="Chloramphenicol acetyltransferase-like domain"/>
    <property type="match status" value="1"/>
</dbReference>
<keyword evidence="14" id="KW-1185">Reference proteome</keyword>
<dbReference type="SUPFAM" id="SSF52777">
    <property type="entry name" value="CoA-dependent acyltransferases"/>
    <property type="match status" value="2"/>
</dbReference>
<dbReference type="CDD" id="cd08955">
    <property type="entry name" value="KR_2_FAS_SDR_x"/>
    <property type="match status" value="1"/>
</dbReference>
<dbReference type="InterPro" id="IPR014043">
    <property type="entry name" value="Acyl_transferase_dom"/>
</dbReference>
<dbReference type="PATRIC" id="fig|1445510.3.peg.3176"/>
<dbReference type="Pfam" id="PF00668">
    <property type="entry name" value="Condensation"/>
    <property type="match status" value="1"/>
</dbReference>
<evidence type="ECO:0000313" key="13">
    <source>
        <dbReference type="EMBL" id="AJQ95249.1"/>
    </source>
</evidence>
<proteinExistence type="inferred from homology"/>
<dbReference type="GO" id="GO:0004312">
    <property type="term" value="F:fatty acid synthase activity"/>
    <property type="evidence" value="ECO:0007669"/>
    <property type="project" value="TreeGrafter"/>
</dbReference>
<dbReference type="Pfam" id="PF16197">
    <property type="entry name" value="KAsynt_C_assoc"/>
    <property type="match status" value="1"/>
</dbReference>
<dbReference type="SUPFAM" id="SSF47336">
    <property type="entry name" value="ACP-like"/>
    <property type="match status" value="2"/>
</dbReference>
<dbReference type="InterPro" id="IPR020806">
    <property type="entry name" value="PKS_PP-bd"/>
</dbReference>
<dbReference type="HOGENOM" id="CLU_000022_75_1_6"/>
<dbReference type="GO" id="GO:0006633">
    <property type="term" value="P:fatty acid biosynthetic process"/>
    <property type="evidence" value="ECO:0007669"/>
    <property type="project" value="TreeGrafter"/>
</dbReference>
<dbReference type="Gene3D" id="3.30.559.30">
    <property type="entry name" value="Nonribosomal peptide synthetase, condensation domain"/>
    <property type="match status" value="1"/>
</dbReference>
<feature type="region of interest" description="C-terminal hotdog fold" evidence="9">
    <location>
        <begin position="1034"/>
        <end position="1182"/>
    </location>
</feature>
<dbReference type="InterPro" id="IPR001031">
    <property type="entry name" value="Thioesterase"/>
</dbReference>
<dbReference type="Pfam" id="PF00550">
    <property type="entry name" value="PP-binding"/>
    <property type="match status" value="2"/>
</dbReference>
<dbReference type="STRING" id="1445510.YC6258_03213"/>
<dbReference type="SUPFAM" id="SSF52151">
    <property type="entry name" value="FabD/lysophospholipase-like"/>
    <property type="match status" value="1"/>
</dbReference>
<comment type="similarity">
    <text evidence="7">In the C-terminal section; belongs to the NRP synthetase family.</text>
</comment>
<dbReference type="InterPro" id="IPR049551">
    <property type="entry name" value="PKS_DH_C"/>
</dbReference>
<dbReference type="Pfam" id="PF00501">
    <property type="entry name" value="AMP-binding"/>
    <property type="match status" value="1"/>
</dbReference>
<keyword evidence="4" id="KW-0597">Phosphoprotein</keyword>
<evidence type="ECO:0000256" key="5">
    <source>
        <dbReference type="ARBA" id="ARBA00022679"/>
    </source>
</evidence>
<dbReference type="Gene3D" id="3.40.366.10">
    <property type="entry name" value="Malonyl-Coenzyme A Acyl Carrier Protein, domain 2"/>
    <property type="match status" value="1"/>
</dbReference>
<sequence length="3137" mass="349483">MSLKNKIAIVGIGCRFPGHANDYQSFWQNLITGKDCLEATPLNRYNAEHLYSHDKSKPGRLTGGRGGYIDGFDEFDPAFFGIGPREAEYMDPQQRKLLEVAWEAMEDGGLKPRQLSGQNVGVFIGGFTLDYKIVQFADLSFNGLAAHTATGTMMTILSNRISYCFDFHGPSMSVDTACSSSLVTTHLACQSLIRGESDIALSGGVLLHMTPQYTITESKGGFLSPEGLSRTYDADANGYVRSEGVGVVALKRLEDALRDGDPIHAVIIGSGVNQDGRTNGITVPSGEAQEQLIRTVCDEAGINPGSLQYIEAHGTSTPVGDPIEANTLGRVLATKRRPQDKCYIGSVKTNIGHTEAAAGVAGLIKTVLALKHKTIPPHINLKTVNPALNIDDQPFNIPSEPVAWPEHEGPARAGVNSFGFGGTNAHVLLEESPVQLLADKPETYPARALLPLSADDDADLTRVAIKMRDAVLASDDPQTFLYHAGHTLANRRELLSKRVTFAYESHDDLIATMDSYIDGQNNVNAIVGSPIPEQQRRLVWVFTGMGPQWWAMGRQLFQTEPVYRDMIERCDELMSQHANWSLIEQLNASEEDSKMADTWLAQPANFALQVALAALWRSWGVTPEAIVGHSAGEAAAFYEAGVYSLEDAVKVIIERSRLQYLLDGHGTMLAVSLTEEEALERIAPYGERISIAAINSPTAITLAGDEEPLKLLADELHESKVFAKFLAVNVPYHSAKMELIEEELFACLADIQPQPAKIPVYLTARSGIAKGPELDAAYWWENVRYSVRFKDAITHLAKDGYRLFLEIGPHPVLGHSIKDCMSVLQIPVDILFTIRRLEDEGQRFMQALAMLHNLGYPIDWQAMFPEGRWVTLPTYPWKQDRYWVEAAAVAQIRLGQTHHPLLGRRLPTAEPGFETLLDIEQQPYLGDHRIQGNVLFPAAGFLEMAMQAIKALTGKANGTVRDLQLKKALYLPDADVKPVQFLLSSDNARFSIATLPQNSVSGDSAIHATGYLQVSPIPRWPQTFALDDIRERCQLKLSGNACYATLAEMGYHYGPVFQPIDKVWVGDNEALALLLPRLDDQQLEQHSYHFHPTLLDACFQTVLTTEILHFQNGSESAMRLPLSLASFESREIGIQPLWAYSKVTARTTDEIISDIYVYDKNGDCLARMEGFRAGNVDAVPSQAALSTIDNWLTEVHWINKDIPEEALAEPLTASNGTVLVVGDRRHPLVIECVSRLRDMRQPFCMVDHDPGFVFETKQSQALFDTASREDWQAFFGALKDSDLPACDGILDLRQLSVPELDTCSPETLASQNSYATYPLIAMAQALLASQIQARLLIVTARGQAVLPDEGPNPLAAAAWGVGRVLWYQELITNRGSLLDVDWQQGDGAQQCTEAVEHILTELRADRWPAFSQPGSGVYEGEVAWRQNQRYACRLRAAENLGRPLPLQLRPDACYLVTGAFGALGQLLCHTLVDRGARRLILMGRTALPERSEWSGLPTDHPLSKQITFVRSLEAKGVDVITAAVDVSYEESLSAWLQDFRQWQLPPIRGVFHLAGQVRDTLLADMTPESYNAAYDPKVVGSYLLHQYLHDQPLDYFVMFASVASLLTTAGQTNYAAGNAFLDALAHYRRSQGLPGLALDWGPWATGMIEDLGLIDHYRNSRGMNSTAPEAGMDIVERVLGQDVPQLMINTVVDWPLFNAWYQEMPPIIAELASSQQQAAGDEDHGSFLERYRWADESDRQTLLEEHFVFVVSDVLRIKASGVSMASNLNDLGLDSLLAIELRARIQRDIKVSLPVVTLLSGTPVSDLIAQVEGDLVAQLGQDGGQTETSDVEIYSNEHEFPLSRNQTALWFLKHLNPDGFAYNIGGAVEIRAELQPELMFDAVRTMIRRHPMLRANFAQKDGRAMQFISDKPKEDIGLLDMEGTPWEQVYNHIIAEYRKPYDLAHDPLMRFRLYRLADDRWVMMKAVHHIISDAISTFTFIEELLAVYEGMRGGENVILPPAKARYLDYVNWQNRFLVSDRAQKMQNYWLEHLPDEIPVLNLPIDKPRPAVQTNNGASEFFIIEADMTARLHQLAQKQGVTVFMVLLSTYYALLHRYSGQQNIIVGSPVMGRTEPEFNSLYGYFVNPLPLHVDLSNNPNTLQLLSQVQDTVLNGLDNQEYPFVMLVDKLGLKHDPSRSAVFQAMFILLAHKVATEQYGYRLDYIELPEEEGQFDLTLSAYEDEAEGRFHCVFKYNTDLFLAETVQRFAGHFINLLEAMLETPELAINELPMLSVDEQQQLLTDWSGAEHKSPAEMLVTELVDQYRDKDEPAVITPEQEGLPGADQRREVSYAQLVRESDRLAVNLQAIGVGRGDVVALSLMKSPDMMVSLLAVLKTGAAYLPIDPDYPEDRVVYMLDHAKARMVLTSDHLLPRFEQWQGQVLTLDDPQLAKWSSDKPDTKINAMDTAYVIFTSGSTGKPKAVQVSHGNLAAVYQGWHEYYRLSDAVRVHAQMASFSFDVFAGDWLRALCSGGSLVLIGRDLLFNTARLYQTLKQERVDCMECVPAVARGLMQYCEREEKRLDFIQLLMVGSDVWKVEEIQKLKALCTNRVVNSYGLTEATIDSAVFEGDTSQLESGQMVPVGHPFANSELYVLDAHQQPLPVGVPGELWIGGEGVALGYLGAPEMTAQRFVKLNLNGQSRTYYRTGDLAKWDRQGCLQLLGRADNQVKVRGHRIEVGEIETQLKMHPEVAQAIVTVHKDASEETQLCAYWVAHNGYSDNHNSHQSVDARQLRQHLGEVLPTYMIPAWFVEVDQLPLSPNGKVDINALPEPVIENTIVEPPHTLYEVRMAHHWKTLLNLEQVGVEQDFFVLGGSSIKLIELIYLLQHEFNVEVSVSQLFKTSTLYGMAKTLEHIIIGRETGAGPYLHFNDQRQNTVFCFPPAGGHGLVYRQLAEAMPGHHLLAFNYLTGEQKVERYTDLIKQQQPEGPYVLLGYSLGGNLAFEVAKELERRGDEVSHVVIIDSYRIAETFVLKDEHIAEFELELKEHLQKHTGSARVEAETLAQAKDYIEFSSQTINSGHLNSMITILADESKMAFYEAGQEGSWAGCADTVNLYQGSGLHADMLDEDHILANASLILTDISPDIEMMNTGVSAEMEV</sequence>
<dbReference type="InterPro" id="IPR001227">
    <property type="entry name" value="Ac_transferase_dom_sf"/>
</dbReference>
<dbReference type="InterPro" id="IPR010071">
    <property type="entry name" value="AA_adenyl_dom"/>
</dbReference>
<dbReference type="PROSITE" id="PS00455">
    <property type="entry name" value="AMP_BINDING"/>
    <property type="match status" value="1"/>
</dbReference>
<dbReference type="Gene3D" id="2.30.38.10">
    <property type="entry name" value="Luciferase, Domain 3"/>
    <property type="match status" value="1"/>
</dbReference>
<dbReference type="Gene3D" id="3.30.70.3290">
    <property type="match status" value="1"/>
</dbReference>
<dbReference type="RefSeq" id="WP_211264528.1">
    <property type="nucleotide sequence ID" value="NZ_CP007142.1"/>
</dbReference>
<evidence type="ECO:0000256" key="4">
    <source>
        <dbReference type="ARBA" id="ARBA00022553"/>
    </source>
</evidence>
<evidence type="ECO:0000256" key="1">
    <source>
        <dbReference type="ARBA" id="ARBA00001957"/>
    </source>
</evidence>
<dbReference type="FunFam" id="3.30.300.30:FF:000010">
    <property type="entry name" value="Enterobactin synthetase component F"/>
    <property type="match status" value="1"/>
</dbReference>
<dbReference type="SMART" id="SM00827">
    <property type="entry name" value="PKS_AT"/>
    <property type="match status" value="1"/>
</dbReference>
<dbReference type="Gene3D" id="3.40.50.720">
    <property type="entry name" value="NAD(P)-binding Rossmann-like Domain"/>
    <property type="match status" value="1"/>
</dbReference>
<dbReference type="PROSITE" id="PS52004">
    <property type="entry name" value="KS3_2"/>
    <property type="match status" value="1"/>
</dbReference>
<dbReference type="InterPro" id="IPR020807">
    <property type="entry name" value="PKS_DH"/>
</dbReference>
<dbReference type="PROSITE" id="PS50075">
    <property type="entry name" value="CARRIER"/>
    <property type="match status" value="2"/>
</dbReference>
<dbReference type="InterPro" id="IPR001242">
    <property type="entry name" value="Condensation_dom"/>
</dbReference>
<dbReference type="InterPro" id="IPR042104">
    <property type="entry name" value="PKS_dehydratase_sf"/>
</dbReference>